<evidence type="ECO:0000313" key="5">
    <source>
        <dbReference type="Proteomes" id="UP000473323"/>
    </source>
</evidence>
<protein>
    <submittedName>
        <fullName evidence="2">Uncharacterized protein</fullName>
    </submittedName>
</protein>
<evidence type="ECO:0000313" key="3">
    <source>
        <dbReference type="EMBL" id="MZL76680.1"/>
    </source>
</evidence>
<dbReference type="Proteomes" id="UP000452293">
    <property type="component" value="Unassembled WGS sequence"/>
</dbReference>
<reference evidence="4 5" key="1">
    <citation type="journal article" date="2019" name="Nat. Med.">
        <title>A library of human gut bacterial isolates paired with longitudinal multiomics data enables mechanistic microbiome research.</title>
        <authorList>
            <person name="Poyet M."/>
            <person name="Groussin M."/>
            <person name="Gibbons S.M."/>
            <person name="Avila-Pacheco J."/>
            <person name="Jiang X."/>
            <person name="Kearney S.M."/>
            <person name="Perrotta A.R."/>
            <person name="Berdy B."/>
            <person name="Zhao S."/>
            <person name="Lieberman T.D."/>
            <person name="Swanson P.K."/>
            <person name="Smith M."/>
            <person name="Roesemann S."/>
            <person name="Alexander J.E."/>
            <person name="Rich S.A."/>
            <person name="Livny J."/>
            <person name="Vlamakis H."/>
            <person name="Clish C."/>
            <person name="Bullock K."/>
            <person name="Deik A."/>
            <person name="Scott J."/>
            <person name="Pierce K.A."/>
            <person name="Xavier R.J."/>
            <person name="Alm E.J."/>
        </authorList>
    </citation>
    <scope>NUCLEOTIDE SEQUENCE [LARGE SCALE GENOMIC DNA]</scope>
    <source>
        <strain evidence="3 4">BIOML-A1</strain>
        <strain evidence="2 5">BIOML-A4</strain>
    </source>
</reference>
<name>A0A6L8TH88_9FIRM</name>
<sequence>MKKTGGTVEISAVTSYNDYDAVHLCMLQRIQDITIFELTYVMDKPEMEEILYEREKARGNPTGNGDS</sequence>
<dbReference type="EMBL" id="WWVT01000035">
    <property type="protein sequence ID" value="MZL63424.1"/>
    <property type="molecule type" value="Genomic_DNA"/>
</dbReference>
<organism evidence="2 5">
    <name type="scientific">Blautia massiliensis</name>
    <name type="common">ex Durand et al. 2017</name>
    <dbReference type="NCBI Taxonomy" id="1737424"/>
    <lineage>
        <taxon>Bacteria</taxon>
        <taxon>Bacillati</taxon>
        <taxon>Bacillota</taxon>
        <taxon>Clostridia</taxon>
        <taxon>Lachnospirales</taxon>
        <taxon>Lachnospiraceae</taxon>
        <taxon>Blautia</taxon>
    </lineage>
</organism>
<dbReference type="AlphaFoldDB" id="A0A6L8TH88"/>
<dbReference type="RefSeq" id="WP_021653069.1">
    <property type="nucleotide sequence ID" value="NZ_CAKXSV010000041.1"/>
</dbReference>
<keyword evidence="4" id="KW-1185">Reference proteome</keyword>
<evidence type="ECO:0000313" key="2">
    <source>
        <dbReference type="EMBL" id="MZL63424.1"/>
    </source>
</evidence>
<dbReference type="Proteomes" id="UP001200089">
    <property type="component" value="Unassembled WGS sequence"/>
</dbReference>
<evidence type="ECO:0000313" key="4">
    <source>
        <dbReference type="Proteomes" id="UP000452293"/>
    </source>
</evidence>
<dbReference type="EMBL" id="WWVW01000007">
    <property type="protein sequence ID" value="MZL76680.1"/>
    <property type="molecule type" value="Genomic_DNA"/>
</dbReference>
<accession>A0A6L8TH88</accession>
<gene>
    <name evidence="2" type="ORF">GT694_15515</name>
    <name evidence="3" type="ORF">GT718_04775</name>
    <name evidence="1" type="ORF">L0P48_14845</name>
</gene>
<evidence type="ECO:0000313" key="1">
    <source>
        <dbReference type="EMBL" id="MCG5034871.1"/>
    </source>
</evidence>
<dbReference type="Proteomes" id="UP000473323">
    <property type="component" value="Unassembled WGS sequence"/>
</dbReference>
<dbReference type="EMBL" id="JAKNDE010000022">
    <property type="protein sequence ID" value="MCG5034871.1"/>
    <property type="molecule type" value="Genomic_DNA"/>
</dbReference>
<proteinExistence type="predicted"/>
<comment type="caution">
    <text evidence="2">The sequence shown here is derived from an EMBL/GenBank/DDBJ whole genome shotgun (WGS) entry which is preliminary data.</text>
</comment>
<reference evidence="1" key="2">
    <citation type="submission" date="2022-01" db="EMBL/GenBank/DDBJ databases">
        <title>Collection of gut derived symbiotic bacterial strains cultured from healthy donors.</title>
        <authorList>
            <person name="Lin H."/>
            <person name="Kohout C."/>
            <person name="Waligurski E."/>
            <person name="Pamer E.G."/>
        </authorList>
    </citation>
    <scope>NUCLEOTIDE SEQUENCE</scope>
    <source>
        <strain evidence="1">DFI.1.11</strain>
    </source>
</reference>